<dbReference type="STRING" id="1745343.A0A2J6PZV0"/>
<feature type="compositionally biased region" description="Polar residues" evidence="7">
    <location>
        <begin position="700"/>
        <end position="710"/>
    </location>
</feature>
<feature type="compositionally biased region" description="Basic and acidic residues" evidence="7">
    <location>
        <begin position="1861"/>
        <end position="1874"/>
    </location>
</feature>
<feature type="region of interest" description="Disordered" evidence="7">
    <location>
        <begin position="91"/>
        <end position="355"/>
    </location>
</feature>
<dbReference type="Pfam" id="PF03114">
    <property type="entry name" value="BAR"/>
    <property type="match status" value="1"/>
</dbReference>
<keyword evidence="5" id="KW-0965">Cell junction</keyword>
<evidence type="ECO:0000313" key="9">
    <source>
        <dbReference type="EMBL" id="PMD19567.1"/>
    </source>
</evidence>
<sequence length="1949" mass="214758">MESGINADQNFFPRNQYLPQTSPDRSPQHQRAYDPPPLHSFEQRSPKLPPKLPFLTTQNLQAVTANGYIGGGGSRDADEFYRDYRGVQQSSSGFTDMAASVSESRTGATPLRSNGNGTTPKHPTIPNARTGLKPAYRSASSPLDGRIGLNNAKSSPALNGYPNSRQPSVKDLLKRFDQNNSSTGSEAPKPPGRLATRGVNNASGYAKERAGYQARSTNTQSTAGTSRIGASTSHVPPNRQKSPAQTRTQRTRFATEDQHSNNTLSGAARPARPRNAASGSISQASKSMVNLSPTSPNAPSQIPNRRPLFGEVLGQGTPDIAYGIPRAPTRRTSDSSLHPDPAHRRSKSDFDVSPSSPTAWYLGVTPALDDVDTNKPRATPGHNRNHSDFADTKVNTMNGVSPSFQKSHTRSPSLLPSASRLPRATNRLSGGSSDSSSLPSTRANSPFSSKKLANGKPPKPDKRPWSPAGRAVTPTNLEKTPTGRGLRGKSTSPGKINTNASLKAYISAPLPKTSPPLRSSRPRQPVSSAATTTTSKPKHAEPSTSPKQARSGMKLTRNMGGGEHKDRKISDTQLTKEDFAARRAEIHRAYTKSIALEDQNRIRAANLRRLQERQAHDLAVAEAAKAAAEKLVETPPEESLPEPAAEPPASPAPLHITTAFHTPQYSHNEQNHFAADQDSPTLGMPGKFVDDDEPASAISNATTEIDNEPQTEAARLSRMPSARRERSGLSSHVTYMEDGLSAEQALFGSQHLEEELMEEGDSIRIMLEPATAVDPPADPTPTKNEFSRDPSPPGAYEDDEYIDYNQPVFATTLTVASPLDSTPGHSEAISPLSVDQPQMGYEDANISDASDPHEMKQLSQLAPEILLQQEPEIEVPEPAEEAPRFQLPMLRTALAPPSLAPSDVSHEYLNTPGTDMEYESSDSAAPNVVSSEERVDRDGELSPFQKRRSVWSDYSRELSTQQKRTSAWTDYSVETGDEYSEREEPTQPPTSSFPMRPAPRAPTEQTEPTAELQSRPEYSPLPSPRFPISIPPRESSNRHQLPPLSTSGSFAQEISDSSPAFANISMPLWPSYSPPPPPHQPGESSPALSGRSPPPPSLYNRRPPSSIYQSSQNGAKIPESRRASDDVYSPRASLSTPRSSTTMPSEEPSADQSFKSKSTTTTVASGEEVQKQKTSGEEVQKPRNSEEEARKQKRLYQRRMVIKELIDTESVYLKDMNVVEEIYKGTAEACPKLENGDIKVIFRNTDEIVAFSTMFLDALKSAGASVYSSRAPKQSRHSQATTSPTADDKSSIAPTLVEETDEAKDRKTSIGENFGKHLPRMQVVYADFLKSSEIASARLAVLQGDSAVKVWLSECNLVAKDLTQAWDLDALLVKPVQRVTRYKLLLKEIMQNTPKDHPDFEYLTASYHNLELLLKEIDDMKERLRTVGKIVGRKRKESDVRSNLIKAFGRTREAKVQANANRPRDDEVYVKLHEKFGDDYLRLQVVLRDVEFYTRQAATWTNDFLRYLSSMELSMRMSASPYPELESKWARFNMSMRDMGTIALEDHILNIRKKVIEPFEQVIQAYGPPGLAMKKRTKRRLDYERSVALKSQSKKIDEKLAEQVKQYEALNETLKLELPKLSALTVTVGKTCLAQLVHIQTEWYDIWQGKVRAVLEKDQIPKSIPDICEMYLREFKYVEARVQELGIINGYYDSLSKTRGSQSTQDDDSARPSLSVTNHSRARGHSINSDKSPSLPTPDFAKRSSGQFSFSPVTSNSPGLPQFAYQSPFATSHSRAGSGSPATPEGFTSRQHSNLPRPSTGRSHTSDNYNIRASNDYNTQSRRESGSGSGYHVHHMDGPHTGRPYSGVFHSAMPLTDGPEESQRSSRASSRDRNTSSGYNVLYLAASLFEFNISATKSEAGYPYLTYQAGEIFDVIGEKGELWLAKNQDDPSEQVGWIWSKHFARLATD</sequence>
<feature type="compositionally biased region" description="Basic and acidic residues" evidence="7">
    <location>
        <begin position="1168"/>
        <end position="1190"/>
    </location>
</feature>
<feature type="compositionally biased region" description="Low complexity" evidence="7">
    <location>
        <begin position="410"/>
        <end position="440"/>
    </location>
</feature>
<evidence type="ECO:0000256" key="3">
    <source>
        <dbReference type="ARBA" id="ARBA00018186"/>
    </source>
</evidence>
<name>A0A2J6PZV0_9HELO</name>
<evidence type="ECO:0000313" key="10">
    <source>
        <dbReference type="Proteomes" id="UP000235672"/>
    </source>
</evidence>
<evidence type="ECO:0000256" key="5">
    <source>
        <dbReference type="ARBA" id="ARBA00022949"/>
    </source>
</evidence>
<dbReference type="GO" id="GO:0005795">
    <property type="term" value="C:Golgi stack"/>
    <property type="evidence" value="ECO:0007669"/>
    <property type="project" value="UniProtKB-SubCell"/>
</dbReference>
<evidence type="ECO:0000256" key="7">
    <source>
        <dbReference type="SAM" id="MobiDB-lite"/>
    </source>
</evidence>
<feature type="region of interest" description="Disordered" evidence="7">
    <location>
        <begin position="771"/>
        <end position="799"/>
    </location>
</feature>
<dbReference type="OrthoDB" id="10256089at2759"/>
<dbReference type="InterPro" id="IPR004148">
    <property type="entry name" value="BAR_dom"/>
</dbReference>
<dbReference type="GO" id="GO:0035556">
    <property type="term" value="P:intracellular signal transduction"/>
    <property type="evidence" value="ECO:0007669"/>
    <property type="project" value="InterPro"/>
</dbReference>
<feature type="region of interest" description="Disordered" evidence="7">
    <location>
        <begin position="819"/>
        <end position="855"/>
    </location>
</feature>
<evidence type="ECO:0000256" key="6">
    <source>
        <dbReference type="ARBA" id="ARBA00032587"/>
    </source>
</evidence>
<dbReference type="EMBL" id="KZ613488">
    <property type="protein sequence ID" value="PMD19567.1"/>
    <property type="molecule type" value="Genomic_DNA"/>
</dbReference>
<dbReference type="PANTHER" id="PTHR22834">
    <property type="entry name" value="NUCLEAR FUSION PROTEIN FUS2"/>
    <property type="match status" value="1"/>
</dbReference>
<accession>A0A2J6PZV0</accession>
<feature type="compositionally biased region" description="Low complexity" evidence="7">
    <location>
        <begin position="265"/>
        <end position="280"/>
    </location>
</feature>
<dbReference type="SMART" id="SM00325">
    <property type="entry name" value="RhoGEF"/>
    <property type="match status" value="1"/>
</dbReference>
<dbReference type="InterPro" id="IPR000219">
    <property type="entry name" value="DH_dom"/>
</dbReference>
<organism evidence="9 10">
    <name type="scientific">Hyaloscypha hepaticicola</name>
    <dbReference type="NCBI Taxonomy" id="2082293"/>
    <lineage>
        <taxon>Eukaryota</taxon>
        <taxon>Fungi</taxon>
        <taxon>Dikarya</taxon>
        <taxon>Ascomycota</taxon>
        <taxon>Pezizomycotina</taxon>
        <taxon>Leotiomycetes</taxon>
        <taxon>Helotiales</taxon>
        <taxon>Hyaloscyphaceae</taxon>
        <taxon>Hyaloscypha</taxon>
    </lineage>
</organism>
<dbReference type="PANTHER" id="PTHR22834:SF20">
    <property type="entry name" value="SH3 DOMAIN-CONTAINING PROTEIN"/>
    <property type="match status" value="1"/>
</dbReference>
<dbReference type="Proteomes" id="UP000235672">
    <property type="component" value="Unassembled WGS sequence"/>
</dbReference>
<reference evidence="9 10" key="1">
    <citation type="submission" date="2016-05" db="EMBL/GenBank/DDBJ databases">
        <title>A degradative enzymes factory behind the ericoid mycorrhizal symbiosis.</title>
        <authorList>
            <consortium name="DOE Joint Genome Institute"/>
            <person name="Martino E."/>
            <person name="Morin E."/>
            <person name="Grelet G."/>
            <person name="Kuo A."/>
            <person name="Kohler A."/>
            <person name="Daghino S."/>
            <person name="Barry K."/>
            <person name="Choi C."/>
            <person name="Cichocki N."/>
            <person name="Clum A."/>
            <person name="Copeland A."/>
            <person name="Hainaut M."/>
            <person name="Haridas S."/>
            <person name="Labutti K."/>
            <person name="Lindquist E."/>
            <person name="Lipzen A."/>
            <person name="Khouja H.-R."/>
            <person name="Murat C."/>
            <person name="Ohm R."/>
            <person name="Olson A."/>
            <person name="Spatafora J."/>
            <person name="Veneault-Fourrey C."/>
            <person name="Henrissat B."/>
            <person name="Grigoriev I."/>
            <person name="Martin F."/>
            <person name="Perotto S."/>
        </authorList>
    </citation>
    <scope>NUCLEOTIDE SEQUENCE [LARGE SCALE GENOMIC DNA]</scope>
    <source>
        <strain evidence="9 10">UAMH 7357</strain>
    </source>
</reference>
<feature type="compositionally biased region" description="Polar residues" evidence="7">
    <location>
        <begin position="1268"/>
        <end position="1285"/>
    </location>
</feature>
<dbReference type="CDD" id="cd07589">
    <property type="entry name" value="BAR_DNMBP"/>
    <property type="match status" value="1"/>
</dbReference>
<feature type="compositionally biased region" description="Polar residues" evidence="7">
    <location>
        <begin position="1003"/>
        <end position="1012"/>
    </location>
</feature>
<keyword evidence="4" id="KW-0344">Guanine-nucleotide releasing factor</keyword>
<feature type="compositionally biased region" description="Basic and acidic residues" evidence="7">
    <location>
        <begin position="562"/>
        <end position="573"/>
    </location>
</feature>
<dbReference type="GO" id="GO:0005085">
    <property type="term" value="F:guanyl-nucleotide exchange factor activity"/>
    <property type="evidence" value="ECO:0007669"/>
    <property type="project" value="UniProtKB-KW"/>
</dbReference>
<dbReference type="GO" id="GO:0031991">
    <property type="term" value="P:regulation of actomyosin contractile ring contraction"/>
    <property type="evidence" value="ECO:0007669"/>
    <property type="project" value="TreeGrafter"/>
</dbReference>
<feature type="compositionally biased region" description="Low complexity" evidence="7">
    <location>
        <begin position="509"/>
        <end position="535"/>
    </location>
</feature>
<feature type="compositionally biased region" description="Polar residues" evidence="7">
    <location>
        <begin position="921"/>
        <end position="930"/>
    </location>
</feature>
<feature type="region of interest" description="Disordered" evidence="7">
    <location>
        <begin position="1697"/>
        <end position="1875"/>
    </location>
</feature>
<feature type="region of interest" description="Disordered" evidence="7">
    <location>
        <begin position="700"/>
        <end position="725"/>
    </location>
</feature>
<feature type="compositionally biased region" description="Polar residues" evidence="7">
    <location>
        <begin position="957"/>
        <end position="969"/>
    </location>
</feature>
<feature type="domain" description="DH" evidence="8">
    <location>
        <begin position="1197"/>
        <end position="1420"/>
    </location>
</feature>
<feature type="compositionally biased region" description="Polar residues" evidence="7">
    <location>
        <begin position="214"/>
        <end position="244"/>
    </location>
</feature>
<dbReference type="SUPFAM" id="SSF103657">
    <property type="entry name" value="BAR/IMD domain-like"/>
    <property type="match status" value="1"/>
</dbReference>
<protein>
    <recommendedName>
        <fullName evidence="3">Dynamin-binding protein</fullName>
    </recommendedName>
    <alternativeName>
        <fullName evidence="6">Scaffold protein Tuba</fullName>
    </alternativeName>
</protein>
<feature type="compositionally biased region" description="Polar residues" evidence="7">
    <location>
        <begin position="489"/>
        <end position="501"/>
    </location>
</feature>
<feature type="compositionally biased region" description="Polar residues" evidence="7">
    <location>
        <begin position="281"/>
        <end position="303"/>
    </location>
</feature>
<dbReference type="InterPro" id="IPR051492">
    <property type="entry name" value="Dynamin-Rho_GEF"/>
</dbReference>
<dbReference type="InterPro" id="IPR035899">
    <property type="entry name" value="DBL_dom_sf"/>
</dbReference>
<feature type="region of interest" description="Disordered" evidence="7">
    <location>
        <begin position="1"/>
        <end position="56"/>
    </location>
</feature>
<feature type="compositionally biased region" description="Polar residues" evidence="7">
    <location>
        <begin position="1132"/>
        <end position="1164"/>
    </location>
</feature>
<gene>
    <name evidence="9" type="ORF">NA56DRAFT_194003</name>
</gene>
<dbReference type="CDD" id="cd00160">
    <property type="entry name" value="RhoGEF"/>
    <property type="match status" value="1"/>
</dbReference>
<feature type="compositionally biased region" description="Polar residues" evidence="7">
    <location>
        <begin position="393"/>
        <end position="406"/>
    </location>
</feature>
<dbReference type="InterPro" id="IPR001331">
    <property type="entry name" value="GDS_CDC24_CS"/>
</dbReference>
<dbReference type="Gene3D" id="1.20.1270.60">
    <property type="entry name" value="Arfaptin homology (AH) domain/BAR domain"/>
    <property type="match status" value="1"/>
</dbReference>
<feature type="compositionally biased region" description="Polar residues" evidence="7">
    <location>
        <begin position="1043"/>
        <end position="1060"/>
    </location>
</feature>
<feature type="compositionally biased region" description="Polar residues" evidence="7">
    <location>
        <begin position="151"/>
        <end position="167"/>
    </location>
</feature>
<dbReference type="GO" id="GO:0032955">
    <property type="term" value="P:regulation of division septum assembly"/>
    <property type="evidence" value="ECO:0007669"/>
    <property type="project" value="TreeGrafter"/>
</dbReference>
<dbReference type="Gene3D" id="1.20.900.10">
    <property type="entry name" value="Dbl homology (DH) domain"/>
    <property type="match status" value="1"/>
</dbReference>
<keyword evidence="10" id="KW-1185">Reference proteome</keyword>
<proteinExistence type="predicted"/>
<comment type="subcellular location">
    <subcellularLocation>
        <location evidence="1">Cell junction</location>
    </subcellularLocation>
    <subcellularLocation>
        <location evidence="2">Golgi apparatus</location>
        <location evidence="2">Golgi stack</location>
    </subcellularLocation>
</comment>
<feature type="region of interest" description="Disordered" evidence="7">
    <location>
        <begin position="896"/>
        <end position="1193"/>
    </location>
</feature>
<evidence type="ECO:0000256" key="1">
    <source>
        <dbReference type="ARBA" id="ARBA00004282"/>
    </source>
</evidence>
<feature type="compositionally biased region" description="Polar residues" evidence="7">
    <location>
        <begin position="101"/>
        <end position="121"/>
    </location>
</feature>
<evidence type="ECO:0000256" key="2">
    <source>
        <dbReference type="ARBA" id="ARBA00004348"/>
    </source>
</evidence>
<feature type="compositionally biased region" description="Basic and acidic residues" evidence="7">
    <location>
        <begin position="340"/>
        <end position="350"/>
    </location>
</feature>
<feature type="compositionally biased region" description="Basic and acidic residues" evidence="7">
    <location>
        <begin position="931"/>
        <end position="940"/>
    </location>
</feature>
<evidence type="ECO:0000259" key="8">
    <source>
        <dbReference type="PROSITE" id="PS50010"/>
    </source>
</evidence>
<feature type="compositionally biased region" description="Polar residues" evidence="7">
    <location>
        <begin position="1"/>
        <end position="25"/>
    </location>
</feature>
<dbReference type="PROSITE" id="PS50010">
    <property type="entry name" value="DH_2"/>
    <property type="match status" value="1"/>
</dbReference>
<dbReference type="Pfam" id="PF00621">
    <property type="entry name" value="RhoGEF"/>
    <property type="match status" value="1"/>
</dbReference>
<dbReference type="SUPFAM" id="SSF48065">
    <property type="entry name" value="DBL homology domain (DH-domain)"/>
    <property type="match status" value="1"/>
</dbReference>
<feature type="region of interest" description="Disordered" evidence="7">
    <location>
        <begin position="368"/>
        <end position="573"/>
    </location>
</feature>
<feature type="region of interest" description="Disordered" evidence="7">
    <location>
        <begin position="629"/>
        <end position="650"/>
    </location>
</feature>
<feature type="region of interest" description="Disordered" evidence="7">
    <location>
        <begin position="1268"/>
        <end position="1311"/>
    </location>
</feature>
<dbReference type="InterPro" id="IPR027267">
    <property type="entry name" value="AH/BAR_dom_sf"/>
</dbReference>
<evidence type="ECO:0000256" key="4">
    <source>
        <dbReference type="ARBA" id="ARBA00022658"/>
    </source>
</evidence>
<dbReference type="PROSITE" id="PS00741">
    <property type="entry name" value="DH_1"/>
    <property type="match status" value="1"/>
</dbReference>
<feature type="compositionally biased region" description="Polar residues" evidence="7">
    <location>
        <begin position="1744"/>
        <end position="1820"/>
    </location>
</feature>